<dbReference type="InterPro" id="IPR050490">
    <property type="entry name" value="Bact_solute-bd_prot1"/>
</dbReference>
<keyword evidence="2" id="KW-1185">Reference proteome</keyword>
<reference evidence="1 2" key="1">
    <citation type="submission" date="2018-12" db="EMBL/GenBank/DDBJ databases">
        <authorList>
            <consortium name="Pathogen Informatics"/>
        </authorList>
    </citation>
    <scope>NUCLEOTIDE SEQUENCE [LARGE SCALE GENOMIC DNA]</scope>
    <source>
        <strain evidence="1 2">NCTC13652</strain>
    </source>
</reference>
<gene>
    <name evidence="1" type="ORF">NCTC13652_00516</name>
</gene>
<dbReference type="OrthoDB" id="2509690at2"/>
<dbReference type="InterPro" id="IPR006059">
    <property type="entry name" value="SBP"/>
</dbReference>
<sequence length="464" mass="50992">MFDFLHTNTSRRSMLELMGFAGAASLGLSGCVGVGGNDSDTSTSGARKGFRQAPVKVPAKYKGRTKVLFWAPFTGINFQVLSSLLTKFNDSQKDIYAGAESVGGYADLAQKFTAALQAKEVPDIVCFPEHRWIQYWQAEALAPLDKYFDDDWSTKVYMEQFVAEGQAQGKTFQVPFARSTPLFYYNKTRFKEAGLPEQGPGTWPEFAEMAADLVRLKAAGKALKVFPFKNDDEWYGQAHIWAWGGRFSEGTKVLVDQGPMLEWLTWKNKFIHRDNFGYVAKSPVTDFTTGISAATHASTATLAQILHDAKFDVGTHFMLGKASPGPKVPIGGSGLAVVRAESTDRQDAAAKVLRFMAEPEVCATWHLGTGYLPIVKKAAELSNVQANVKKIPNYGVALDQVKNAKQSDTITWFDSPVDDINRAMGLVYGDGKDPRTVVADLQKQLDAKMAKYKDTISNVMAKGN</sequence>
<dbReference type="EMBL" id="LR134473">
    <property type="protein sequence ID" value="VEI02342.1"/>
    <property type="molecule type" value="Genomic_DNA"/>
</dbReference>
<dbReference type="Proteomes" id="UP000277858">
    <property type="component" value="Chromosome"/>
</dbReference>
<dbReference type="Pfam" id="PF13416">
    <property type="entry name" value="SBP_bac_8"/>
    <property type="match status" value="1"/>
</dbReference>
<dbReference type="STRING" id="1122997.GCA_000425285_02572"/>
<dbReference type="RefSeq" id="WP_028703828.1">
    <property type="nucleotide sequence ID" value="NZ_LR134473.1"/>
</dbReference>
<dbReference type="CDD" id="cd14748">
    <property type="entry name" value="PBP2_UgpB"/>
    <property type="match status" value="1"/>
</dbReference>
<name>A0A3S4UPS1_9ACTN</name>
<proteinExistence type="predicted"/>
<evidence type="ECO:0000313" key="2">
    <source>
        <dbReference type="Proteomes" id="UP000277858"/>
    </source>
</evidence>
<organism evidence="1 2">
    <name type="scientific">Acidipropionibacterium jensenii</name>
    <dbReference type="NCBI Taxonomy" id="1749"/>
    <lineage>
        <taxon>Bacteria</taxon>
        <taxon>Bacillati</taxon>
        <taxon>Actinomycetota</taxon>
        <taxon>Actinomycetes</taxon>
        <taxon>Propionibacteriales</taxon>
        <taxon>Propionibacteriaceae</taxon>
        <taxon>Acidipropionibacterium</taxon>
    </lineage>
</organism>
<dbReference type="Gene3D" id="3.40.190.10">
    <property type="entry name" value="Periplasmic binding protein-like II"/>
    <property type="match status" value="2"/>
</dbReference>
<dbReference type="AlphaFoldDB" id="A0A3S4UPS1"/>
<accession>A0A3S4UPS1</accession>
<dbReference type="SUPFAM" id="SSF53850">
    <property type="entry name" value="Periplasmic binding protein-like II"/>
    <property type="match status" value="1"/>
</dbReference>
<protein>
    <submittedName>
        <fullName evidence="1">Glycerol-3-phosphate transporter periplasmic binding protein</fullName>
    </submittedName>
</protein>
<dbReference type="PANTHER" id="PTHR43649:SF30">
    <property type="entry name" value="ABC TRANSPORTER SUBSTRATE-BINDING PROTEIN"/>
    <property type="match status" value="1"/>
</dbReference>
<dbReference type="PANTHER" id="PTHR43649">
    <property type="entry name" value="ARABINOSE-BINDING PROTEIN-RELATED"/>
    <property type="match status" value="1"/>
</dbReference>
<evidence type="ECO:0000313" key="1">
    <source>
        <dbReference type="EMBL" id="VEI02342.1"/>
    </source>
</evidence>